<dbReference type="STRING" id="78245.Xaut_2982"/>
<sequence>MSDRQAWDGQPYLDELRPGRLETVKLALFATYSVDLSAVAAVLLALIGRNNDKGSGTAVDFAEAIDRLRDHVRIIIQRGRIARPVALPRIAGILDQFIVEQPYDERERSWHPKIALVAYNCPKAETRWKLWIGSRNLTRSQDLDAGVLLDGSEKRAKGRVRLPGVGALGGTLARSASREDADDISKQLETIWWDAPDGFRLRGLLNGLDQGVPLPVEPPSGAINGITVISPFLSSDFLKRAGKWGPAESRTLISSMPALADIASLSRTSLTGFSKILAYAAPDVLADESTLALPGGNEPVAEDDVEPAPLALHAKIFCFHSGEKTILRVGSANATERAWSGRNSEIMVELEAGEAFSSGLAFLVGKATPVTIEELAAADLGSVSAADALEESRKVLMASWDPVLRRDGECFSIDARAVPSLAYPDHVLHAGPANGDLLTWPTDAVRLGLGPIPLSLQSAFIQVRISSPDGDLRWMQRVTVDPPLEEQRDLAALASHMGLRAFHDWMRAMLDGDALPVGGGAWDDDAGSRGNRSQGLGYDRLTLEDILTAWARDRKAFGRVDRHFAPYVDALLAHGENLSETERADLNELAQIWAIARTQLAS</sequence>
<dbReference type="Proteomes" id="UP000002417">
    <property type="component" value="Chromosome"/>
</dbReference>
<dbReference type="InterPro" id="IPR059166">
    <property type="entry name" value="PLD-like_cat"/>
</dbReference>
<keyword evidence="1" id="KW-0812">Transmembrane</keyword>
<protein>
    <recommendedName>
        <fullName evidence="4">Phospholipase D-like domain-containing protein</fullName>
    </recommendedName>
</protein>
<accession>A7IJM0</accession>
<dbReference type="CDD" id="cd09176">
    <property type="entry name" value="PLDc_unchar6"/>
    <property type="match status" value="1"/>
</dbReference>
<evidence type="ECO:0008006" key="4">
    <source>
        <dbReference type="Google" id="ProtNLM"/>
    </source>
</evidence>
<reference evidence="2 3" key="1">
    <citation type="submission" date="2007-07" db="EMBL/GenBank/DDBJ databases">
        <title>Complete sequence of chromosome of Xanthobacter autotrophicus Py2.</title>
        <authorList>
            <consortium name="US DOE Joint Genome Institute"/>
            <person name="Copeland A."/>
            <person name="Lucas S."/>
            <person name="Lapidus A."/>
            <person name="Barry K."/>
            <person name="Glavina del Rio T."/>
            <person name="Hammon N."/>
            <person name="Israni S."/>
            <person name="Dalin E."/>
            <person name="Tice H."/>
            <person name="Pitluck S."/>
            <person name="Sims D."/>
            <person name="Brettin T."/>
            <person name="Bruce D."/>
            <person name="Detter J.C."/>
            <person name="Han C."/>
            <person name="Tapia R."/>
            <person name="Brainard J."/>
            <person name="Schmutz J."/>
            <person name="Larimer F."/>
            <person name="Land M."/>
            <person name="Hauser L."/>
            <person name="Kyrpides N."/>
            <person name="Kim E."/>
            <person name="Ensigns S.A."/>
            <person name="Richardson P."/>
        </authorList>
    </citation>
    <scope>NUCLEOTIDE SEQUENCE [LARGE SCALE GENOMIC DNA]</scope>
    <source>
        <strain evidence="3">ATCC BAA-1158 / Py2</strain>
    </source>
</reference>
<dbReference type="EMBL" id="CP000781">
    <property type="protein sequence ID" value="ABS68213.1"/>
    <property type="molecule type" value="Genomic_DNA"/>
</dbReference>
<keyword evidence="1" id="KW-0472">Membrane</keyword>
<evidence type="ECO:0000256" key="1">
    <source>
        <dbReference type="SAM" id="Phobius"/>
    </source>
</evidence>
<evidence type="ECO:0000313" key="3">
    <source>
        <dbReference type="Proteomes" id="UP000002417"/>
    </source>
</evidence>
<dbReference type="eggNOG" id="ENOG502Z9PB">
    <property type="taxonomic scope" value="Bacteria"/>
</dbReference>
<dbReference type="OrthoDB" id="369674at2"/>
<keyword evidence="3" id="KW-1185">Reference proteome</keyword>
<organism evidence="2 3">
    <name type="scientific">Xanthobacter autotrophicus (strain ATCC BAA-1158 / Py2)</name>
    <dbReference type="NCBI Taxonomy" id="78245"/>
    <lineage>
        <taxon>Bacteria</taxon>
        <taxon>Pseudomonadati</taxon>
        <taxon>Pseudomonadota</taxon>
        <taxon>Alphaproteobacteria</taxon>
        <taxon>Hyphomicrobiales</taxon>
        <taxon>Xanthobacteraceae</taxon>
        <taxon>Xanthobacter</taxon>
    </lineage>
</organism>
<keyword evidence="1" id="KW-1133">Transmembrane helix</keyword>
<dbReference type="HOGENOM" id="CLU_453930_0_0_5"/>
<dbReference type="Gene3D" id="3.30.870.10">
    <property type="entry name" value="Endonuclease Chain A"/>
    <property type="match status" value="1"/>
</dbReference>
<evidence type="ECO:0000313" key="2">
    <source>
        <dbReference type="EMBL" id="ABS68213.1"/>
    </source>
</evidence>
<dbReference type="KEGG" id="xau:Xaut_2982"/>
<gene>
    <name evidence="2" type="ordered locus">Xaut_2982</name>
</gene>
<proteinExistence type="predicted"/>
<feature type="transmembrane region" description="Helical" evidence="1">
    <location>
        <begin position="26"/>
        <end position="47"/>
    </location>
</feature>
<dbReference type="AlphaFoldDB" id="A7IJM0"/>
<name>A7IJM0_XANP2</name>